<dbReference type="Proteomes" id="UP000038040">
    <property type="component" value="Unplaced"/>
</dbReference>
<sequence length="67" mass="8226">MSQSYPNIQYYETVADIKLYEFTWNCVEVHTRIITLRTRMMKRKHVSRVRMRSRRNSCTYYVRGSLT</sequence>
<dbReference type="EMBL" id="UYYG01000006">
    <property type="protein sequence ID" value="VDN50651.1"/>
    <property type="molecule type" value="Genomic_DNA"/>
</dbReference>
<dbReference type="Proteomes" id="UP000274756">
    <property type="component" value="Unassembled WGS sequence"/>
</dbReference>
<proteinExistence type="predicted"/>
<evidence type="ECO:0000313" key="3">
    <source>
        <dbReference type="Proteomes" id="UP000274756"/>
    </source>
</evidence>
<reference evidence="4" key="1">
    <citation type="submission" date="2017-02" db="UniProtKB">
        <authorList>
            <consortium name="WormBaseParasite"/>
        </authorList>
    </citation>
    <scope>IDENTIFICATION</scope>
</reference>
<reference evidence="1 3" key="2">
    <citation type="submission" date="2018-11" db="EMBL/GenBank/DDBJ databases">
        <authorList>
            <consortium name="Pathogen Informatics"/>
        </authorList>
    </citation>
    <scope>NUCLEOTIDE SEQUENCE [LARGE SCALE GENOMIC DNA]</scope>
</reference>
<accession>A0A0N4UE00</accession>
<dbReference type="WBParaSite" id="DME_0000557901-mRNA-1">
    <property type="protein sequence ID" value="DME_0000557901-mRNA-1"/>
    <property type="gene ID" value="DME_0000557901"/>
</dbReference>
<dbReference type="AlphaFoldDB" id="A0A0N4UE00"/>
<protein>
    <submittedName>
        <fullName evidence="4">Ovule protein</fullName>
    </submittedName>
</protein>
<evidence type="ECO:0000313" key="2">
    <source>
        <dbReference type="Proteomes" id="UP000038040"/>
    </source>
</evidence>
<name>A0A0N4UE00_DRAME</name>
<gene>
    <name evidence="1" type="ORF">DME_LOCUS624</name>
</gene>
<keyword evidence="3" id="KW-1185">Reference proteome</keyword>
<evidence type="ECO:0000313" key="1">
    <source>
        <dbReference type="EMBL" id="VDN50651.1"/>
    </source>
</evidence>
<organism evidence="2 4">
    <name type="scientific">Dracunculus medinensis</name>
    <name type="common">Guinea worm</name>
    <dbReference type="NCBI Taxonomy" id="318479"/>
    <lineage>
        <taxon>Eukaryota</taxon>
        <taxon>Metazoa</taxon>
        <taxon>Ecdysozoa</taxon>
        <taxon>Nematoda</taxon>
        <taxon>Chromadorea</taxon>
        <taxon>Rhabditida</taxon>
        <taxon>Spirurina</taxon>
        <taxon>Dracunculoidea</taxon>
        <taxon>Dracunculidae</taxon>
        <taxon>Dracunculus</taxon>
    </lineage>
</organism>
<evidence type="ECO:0000313" key="4">
    <source>
        <dbReference type="WBParaSite" id="DME_0000557901-mRNA-1"/>
    </source>
</evidence>